<dbReference type="InterPro" id="IPR001878">
    <property type="entry name" value="Znf_CCHC"/>
</dbReference>
<dbReference type="PROSITE" id="PS50158">
    <property type="entry name" value="ZF_CCHC"/>
    <property type="match status" value="1"/>
</dbReference>
<feature type="domain" description="CCHC-type" evidence="3">
    <location>
        <begin position="298"/>
        <end position="311"/>
    </location>
</feature>
<feature type="compositionally biased region" description="Polar residues" evidence="2">
    <location>
        <begin position="1"/>
        <end position="16"/>
    </location>
</feature>
<keyword evidence="1" id="KW-0863">Zinc-finger</keyword>
<organism evidence="4 5">
    <name type="scientific">Rubroshorea leprosula</name>
    <dbReference type="NCBI Taxonomy" id="152421"/>
    <lineage>
        <taxon>Eukaryota</taxon>
        <taxon>Viridiplantae</taxon>
        <taxon>Streptophyta</taxon>
        <taxon>Embryophyta</taxon>
        <taxon>Tracheophyta</taxon>
        <taxon>Spermatophyta</taxon>
        <taxon>Magnoliopsida</taxon>
        <taxon>eudicotyledons</taxon>
        <taxon>Gunneridae</taxon>
        <taxon>Pentapetalae</taxon>
        <taxon>rosids</taxon>
        <taxon>malvids</taxon>
        <taxon>Malvales</taxon>
        <taxon>Dipterocarpaceae</taxon>
        <taxon>Rubroshorea</taxon>
    </lineage>
</organism>
<sequence>MSPCPTTASILSTEPCPTTATIPSSSPSSPTTIKIPPTASLTPSTYRDKLVGHPHSIISQSFIPPPPQSPQNPANHSDARPPSPSPSTTVTPTTSISVNEASNHFPISHPSGENVLTISLTPEEKERLYQPWRHSVIVKPFGPPMEFAYVVQKLKQAWNFASDFDVIDLDKGFLLIKLSSEQDFSTIFKQGPWFIGGRFLSVRHWVPNFRPEMATPSTTAIWLRLPQLPIEFFTQDILQRIGNSLGSLLRIDATTLAGSRGRFARLCVEFNLQQPLPPSLVIDGFSQKIAYEGIQSLCFSCGRLGHKKHQCLSLLKVDGEIPPPPASTSPPDGQYGEWLIVTKKRHRQQSKLTSPPTASSLRTGDSSKGVIRNRIRNSNPSQAQRVLQAQHQPSASAPIPKILAKSKTQTTVLISLNHNPSDSQPILASRQNHAQTFPSCLNSPAVDFNPHLFIPSTTPSSSQSLPLNYGQPNNPSVDQIPHSQPSERGLDTLLYQPKRDEGISEGLTSLPSPSSNPNSESTRPGNLPLVHPDALSSIPNISNHGKPNSCHDLLSSPSLPQNHYGMDAHGVCSTQNPELVLKSVALKDIYPGHGKPDDSGCCNHNLRDPPSGESSDQNPRTTGQQPHCLDSSNPPSKSHARLRRVLKSARNRDGGNRHRTRLGGNCKDLEEGKLGSTELDATQLTT</sequence>
<feature type="compositionally biased region" description="Polar residues" evidence="2">
    <location>
        <begin position="470"/>
        <end position="486"/>
    </location>
</feature>
<feature type="compositionally biased region" description="Low complexity" evidence="2">
    <location>
        <begin position="455"/>
        <end position="467"/>
    </location>
</feature>
<comment type="caution">
    <text evidence="4">The sequence shown here is derived from an EMBL/GenBank/DDBJ whole genome shotgun (WGS) entry which is preliminary data.</text>
</comment>
<feature type="compositionally biased region" description="Polar residues" evidence="2">
    <location>
        <begin position="537"/>
        <end position="546"/>
    </location>
</feature>
<dbReference type="GO" id="GO:0003676">
    <property type="term" value="F:nucleic acid binding"/>
    <property type="evidence" value="ECO:0007669"/>
    <property type="project" value="InterPro"/>
</dbReference>
<feature type="compositionally biased region" description="Basic residues" evidence="2">
    <location>
        <begin position="638"/>
        <end position="649"/>
    </location>
</feature>
<evidence type="ECO:0000256" key="2">
    <source>
        <dbReference type="SAM" id="MobiDB-lite"/>
    </source>
</evidence>
<protein>
    <recommendedName>
        <fullName evidence="3">CCHC-type domain-containing protein</fullName>
    </recommendedName>
</protein>
<dbReference type="GO" id="GO:0008270">
    <property type="term" value="F:zinc ion binding"/>
    <property type="evidence" value="ECO:0007669"/>
    <property type="project" value="UniProtKB-KW"/>
</dbReference>
<feature type="compositionally biased region" description="Low complexity" evidence="2">
    <location>
        <begin position="507"/>
        <end position="522"/>
    </location>
</feature>
<keyword evidence="1" id="KW-0862">Zinc</keyword>
<feature type="region of interest" description="Disordered" evidence="2">
    <location>
        <begin position="503"/>
        <end position="556"/>
    </location>
</feature>
<feature type="compositionally biased region" description="Polar residues" evidence="2">
    <location>
        <begin position="350"/>
        <end position="366"/>
    </location>
</feature>
<dbReference type="Pfam" id="PF14111">
    <property type="entry name" value="DUF4283"/>
    <property type="match status" value="1"/>
</dbReference>
<evidence type="ECO:0000313" key="4">
    <source>
        <dbReference type="EMBL" id="GKU90596.1"/>
    </source>
</evidence>
<feature type="region of interest" description="Disordered" evidence="2">
    <location>
        <begin position="452"/>
        <end position="488"/>
    </location>
</feature>
<dbReference type="Proteomes" id="UP001054252">
    <property type="component" value="Unassembled WGS sequence"/>
</dbReference>
<evidence type="ECO:0000259" key="3">
    <source>
        <dbReference type="PROSITE" id="PS50158"/>
    </source>
</evidence>
<proteinExistence type="predicted"/>
<feature type="compositionally biased region" description="Low complexity" evidence="2">
    <location>
        <begin position="53"/>
        <end position="62"/>
    </location>
</feature>
<keyword evidence="1" id="KW-0479">Metal-binding</keyword>
<gene>
    <name evidence="4" type="ORF">SLEP1_g4576</name>
</gene>
<dbReference type="PANTHER" id="PTHR31286:SF99">
    <property type="entry name" value="DUF4283 DOMAIN-CONTAINING PROTEIN"/>
    <property type="match status" value="1"/>
</dbReference>
<feature type="compositionally biased region" description="Low complexity" evidence="2">
    <location>
        <begin position="17"/>
        <end position="40"/>
    </location>
</feature>
<evidence type="ECO:0000256" key="1">
    <source>
        <dbReference type="PROSITE-ProRule" id="PRU00047"/>
    </source>
</evidence>
<evidence type="ECO:0000313" key="5">
    <source>
        <dbReference type="Proteomes" id="UP001054252"/>
    </source>
</evidence>
<name>A0AAV5HTG2_9ROSI</name>
<dbReference type="EMBL" id="BPVZ01000004">
    <property type="protein sequence ID" value="GKU90596.1"/>
    <property type="molecule type" value="Genomic_DNA"/>
</dbReference>
<dbReference type="InterPro" id="IPR040256">
    <property type="entry name" value="At4g02000-like"/>
</dbReference>
<feature type="region of interest" description="Disordered" evidence="2">
    <location>
        <begin position="346"/>
        <end position="372"/>
    </location>
</feature>
<dbReference type="InterPro" id="IPR025558">
    <property type="entry name" value="DUF4283"/>
</dbReference>
<feature type="compositionally biased region" description="Polar residues" evidence="2">
    <location>
        <begin position="612"/>
        <end position="636"/>
    </location>
</feature>
<dbReference type="PANTHER" id="PTHR31286">
    <property type="entry name" value="GLYCINE-RICH CELL WALL STRUCTURAL PROTEIN 1.8-LIKE"/>
    <property type="match status" value="1"/>
</dbReference>
<dbReference type="AlphaFoldDB" id="A0AAV5HTG2"/>
<reference evidence="4 5" key="1">
    <citation type="journal article" date="2021" name="Commun. Biol.">
        <title>The genome of Shorea leprosula (Dipterocarpaceae) highlights the ecological relevance of drought in aseasonal tropical rainforests.</title>
        <authorList>
            <person name="Ng K.K.S."/>
            <person name="Kobayashi M.J."/>
            <person name="Fawcett J.A."/>
            <person name="Hatakeyama M."/>
            <person name="Paape T."/>
            <person name="Ng C.H."/>
            <person name="Ang C.C."/>
            <person name="Tnah L.H."/>
            <person name="Lee C.T."/>
            <person name="Nishiyama T."/>
            <person name="Sese J."/>
            <person name="O'Brien M.J."/>
            <person name="Copetti D."/>
            <person name="Mohd Noor M.I."/>
            <person name="Ong R.C."/>
            <person name="Putra M."/>
            <person name="Sireger I.Z."/>
            <person name="Indrioko S."/>
            <person name="Kosugi Y."/>
            <person name="Izuno A."/>
            <person name="Isagi Y."/>
            <person name="Lee S.L."/>
            <person name="Shimizu K.K."/>
        </authorList>
    </citation>
    <scope>NUCLEOTIDE SEQUENCE [LARGE SCALE GENOMIC DNA]</scope>
    <source>
        <strain evidence="4">214</strain>
    </source>
</reference>
<feature type="region of interest" description="Disordered" evidence="2">
    <location>
        <begin position="592"/>
        <end position="686"/>
    </location>
</feature>
<keyword evidence="5" id="KW-1185">Reference proteome</keyword>
<feature type="region of interest" description="Disordered" evidence="2">
    <location>
        <begin position="1"/>
        <end position="93"/>
    </location>
</feature>
<accession>A0AAV5HTG2</accession>